<dbReference type="EC" id="3.5.4.33" evidence="6"/>
<comment type="cofactor">
    <cofactor evidence="6">
        <name>Zn(2+)</name>
        <dbReference type="ChEBI" id="CHEBI:29105"/>
    </cofactor>
    <text evidence="6">Binds 1 zinc ion per subunit.</text>
</comment>
<feature type="domain" description="CMP/dCMP-type deaminase" evidence="7">
    <location>
        <begin position="7"/>
        <end position="115"/>
    </location>
</feature>
<comment type="function">
    <text evidence="6">Catalyzes the deamination of adenosine to inosine at the wobble position 34 of tRNA(Arg2).</text>
</comment>
<evidence type="ECO:0000256" key="6">
    <source>
        <dbReference type="HAMAP-Rule" id="MF_00972"/>
    </source>
</evidence>
<dbReference type="PANTHER" id="PTHR11079">
    <property type="entry name" value="CYTOSINE DEAMINASE FAMILY MEMBER"/>
    <property type="match status" value="1"/>
</dbReference>
<comment type="subunit">
    <text evidence="6">Homodimer.</text>
</comment>
<keyword evidence="1 6" id="KW-0819">tRNA processing</keyword>
<accession>B0VHK5</accession>
<dbReference type="AlphaFoldDB" id="B0VHK5"/>
<dbReference type="STRING" id="459349.CLOAM0948"/>
<dbReference type="HOGENOM" id="CLU_025810_3_2_0"/>
<dbReference type="Proteomes" id="UP000002019">
    <property type="component" value="Chromosome"/>
</dbReference>
<dbReference type="GO" id="GO:0052717">
    <property type="term" value="F:tRNA-specific adenosine-34 deaminase activity"/>
    <property type="evidence" value="ECO:0007669"/>
    <property type="project" value="UniProtKB-UniRule"/>
</dbReference>
<evidence type="ECO:0000259" key="7">
    <source>
        <dbReference type="PROSITE" id="PS51747"/>
    </source>
</evidence>
<keyword evidence="3 6" id="KW-0378">Hydrolase</keyword>
<evidence type="ECO:0000256" key="1">
    <source>
        <dbReference type="ARBA" id="ARBA00022694"/>
    </source>
</evidence>
<dbReference type="PANTHER" id="PTHR11079:SF202">
    <property type="entry name" value="TRNA-SPECIFIC ADENOSINE DEAMINASE"/>
    <property type="match status" value="1"/>
</dbReference>
<dbReference type="RefSeq" id="WP_015424678.1">
    <property type="nucleotide sequence ID" value="NC_020449.1"/>
</dbReference>
<feature type="binding site" evidence="6">
    <location>
        <position position="90"/>
    </location>
    <ligand>
        <name>Zn(2+)</name>
        <dbReference type="ChEBI" id="CHEBI:29105"/>
        <note>catalytic</note>
    </ligand>
</feature>
<feature type="binding site" evidence="6">
    <location>
        <position position="87"/>
    </location>
    <ligand>
        <name>Zn(2+)</name>
        <dbReference type="ChEBI" id="CHEBI:29105"/>
        <note>catalytic</note>
    </ligand>
</feature>
<keyword evidence="9" id="KW-1185">Reference proteome</keyword>
<evidence type="ECO:0000256" key="3">
    <source>
        <dbReference type="ARBA" id="ARBA00022801"/>
    </source>
</evidence>
<keyword evidence="8" id="KW-0489">Methyltransferase</keyword>
<dbReference type="Pfam" id="PF00383">
    <property type="entry name" value="dCMP_cyt_deam_1"/>
    <property type="match status" value="1"/>
</dbReference>
<dbReference type="SUPFAM" id="SSF53927">
    <property type="entry name" value="Cytidine deaminase-like"/>
    <property type="match status" value="1"/>
</dbReference>
<dbReference type="InterPro" id="IPR002125">
    <property type="entry name" value="CMP_dCMP_dom"/>
</dbReference>
<evidence type="ECO:0000256" key="5">
    <source>
        <dbReference type="ARBA" id="ARBA00048045"/>
    </source>
</evidence>
<proteinExistence type="inferred from homology"/>
<evidence type="ECO:0000313" key="8">
    <source>
        <dbReference type="EMBL" id="CAO80820.1"/>
    </source>
</evidence>
<dbReference type="KEGG" id="caci:CLOAM0948"/>
<protein>
    <recommendedName>
        <fullName evidence="6">tRNA-specific adenosine deaminase</fullName>
        <ecNumber evidence="6">3.5.4.33</ecNumber>
    </recommendedName>
</protein>
<dbReference type="GO" id="GO:0032259">
    <property type="term" value="P:methylation"/>
    <property type="evidence" value="ECO:0007669"/>
    <property type="project" value="UniProtKB-KW"/>
</dbReference>
<dbReference type="EMBL" id="CU466930">
    <property type="protein sequence ID" value="CAO80820.1"/>
    <property type="molecule type" value="Genomic_DNA"/>
</dbReference>
<feature type="binding site" evidence="6">
    <location>
        <position position="58"/>
    </location>
    <ligand>
        <name>Zn(2+)</name>
        <dbReference type="ChEBI" id="CHEBI:29105"/>
        <note>catalytic</note>
    </ligand>
</feature>
<reference evidence="8 9" key="1">
    <citation type="journal article" date="2008" name="J. Bacteriol.">
        <title>'Candidatus Cloacamonas acidaminovorans': genome sequence reconstruction provides a first glimpse of a new bacterial division.</title>
        <authorList>
            <person name="Pelletier E."/>
            <person name="Kreimeyer A."/>
            <person name="Bocs S."/>
            <person name="Rouy Z."/>
            <person name="Gyapay G."/>
            <person name="Chouari R."/>
            <person name="Riviere D."/>
            <person name="Ganesan A."/>
            <person name="Daegelen P."/>
            <person name="Sghir A."/>
            <person name="Cohen G.N."/>
            <person name="Medigue C."/>
            <person name="Weissenbach J."/>
            <person name="Le Paslier D."/>
        </authorList>
    </citation>
    <scope>NUCLEOTIDE SEQUENCE [LARGE SCALE GENOMIC DNA]</scope>
    <source>
        <strain evidence="9">Evry</strain>
    </source>
</reference>
<evidence type="ECO:0000256" key="2">
    <source>
        <dbReference type="ARBA" id="ARBA00022723"/>
    </source>
</evidence>
<dbReference type="eggNOG" id="COG0590">
    <property type="taxonomic scope" value="Bacteria"/>
</dbReference>
<gene>
    <name evidence="6" type="primary">tadA</name>
    <name evidence="8" type="ordered locus">CLOAM0948</name>
</gene>
<keyword evidence="8" id="KW-0808">Transferase</keyword>
<dbReference type="GO" id="GO:0008270">
    <property type="term" value="F:zinc ion binding"/>
    <property type="evidence" value="ECO:0007669"/>
    <property type="project" value="UniProtKB-UniRule"/>
</dbReference>
<comment type="similarity">
    <text evidence="6">Belongs to the cytidine and deoxycytidylate deaminase family.</text>
</comment>
<dbReference type="HAMAP" id="MF_00972">
    <property type="entry name" value="tRNA_aden_deaminase"/>
    <property type="match status" value="1"/>
</dbReference>
<dbReference type="GO" id="GO:0002100">
    <property type="term" value="P:tRNA wobble adenosine to inosine editing"/>
    <property type="evidence" value="ECO:0007669"/>
    <property type="project" value="UniProtKB-UniRule"/>
</dbReference>
<keyword evidence="2 6" id="KW-0479">Metal-binding</keyword>
<feature type="active site" description="Proton donor" evidence="6">
    <location>
        <position position="60"/>
    </location>
</feature>
<dbReference type="Gene3D" id="3.40.140.10">
    <property type="entry name" value="Cytidine Deaminase, domain 2"/>
    <property type="match status" value="1"/>
</dbReference>
<dbReference type="OrthoDB" id="9802676at2"/>
<organism evidence="8 9">
    <name type="scientific">Cloacimonas acidaminovorans (strain Evry)</name>
    <dbReference type="NCBI Taxonomy" id="459349"/>
    <lineage>
        <taxon>Bacteria</taxon>
        <taxon>Pseudomonadati</taxon>
        <taxon>Candidatus Cloacimonadota</taxon>
        <taxon>Candidatus Cloacimonadia</taxon>
        <taxon>Candidatus Cloacimonadales</taxon>
        <taxon>Candidatus Cloacimonadaceae</taxon>
        <taxon>Candidatus Cloacimonas</taxon>
    </lineage>
</organism>
<sequence>MICFSSQNHYLFMQEAIAEAKKAFTEDEIPVGALLVKNNTIILKEHNRSRQLANPLAHCEKLLIDKILTSEPGFLYDYTLYVTLEPCLMCAGMIILSKIGTVVYGAKDPKAGVVGSLYNVLNDKSFNHHPVVIGGILEQECAFLLEEFFHKKRTL</sequence>
<evidence type="ECO:0000313" key="9">
    <source>
        <dbReference type="Proteomes" id="UP000002019"/>
    </source>
</evidence>
<dbReference type="GO" id="GO:0008168">
    <property type="term" value="F:methyltransferase activity"/>
    <property type="evidence" value="ECO:0007669"/>
    <property type="project" value="UniProtKB-KW"/>
</dbReference>
<comment type="catalytic activity">
    <reaction evidence="5 6">
        <text>adenosine(34) in tRNA + H2O + H(+) = inosine(34) in tRNA + NH4(+)</text>
        <dbReference type="Rhea" id="RHEA:43168"/>
        <dbReference type="Rhea" id="RHEA-COMP:10373"/>
        <dbReference type="Rhea" id="RHEA-COMP:10374"/>
        <dbReference type="ChEBI" id="CHEBI:15377"/>
        <dbReference type="ChEBI" id="CHEBI:15378"/>
        <dbReference type="ChEBI" id="CHEBI:28938"/>
        <dbReference type="ChEBI" id="CHEBI:74411"/>
        <dbReference type="ChEBI" id="CHEBI:82852"/>
        <dbReference type="EC" id="3.5.4.33"/>
    </reaction>
</comment>
<name>B0VHK5_CLOAI</name>
<dbReference type="InterPro" id="IPR028883">
    <property type="entry name" value="tRNA_aden_deaminase"/>
</dbReference>
<keyword evidence="4 6" id="KW-0862">Zinc</keyword>
<dbReference type="InterPro" id="IPR016193">
    <property type="entry name" value="Cytidine_deaminase-like"/>
</dbReference>
<dbReference type="PROSITE" id="PS51747">
    <property type="entry name" value="CYT_DCMP_DEAMINASES_2"/>
    <property type="match status" value="1"/>
</dbReference>
<dbReference type="CDD" id="cd01285">
    <property type="entry name" value="nucleoside_deaminase"/>
    <property type="match status" value="1"/>
</dbReference>
<evidence type="ECO:0000256" key="4">
    <source>
        <dbReference type="ARBA" id="ARBA00022833"/>
    </source>
</evidence>